<evidence type="ECO:0000313" key="3">
    <source>
        <dbReference type="Proteomes" id="UP000001225"/>
    </source>
</evidence>
<accession>A9IHC1</accession>
<protein>
    <recommendedName>
        <fullName evidence="1">Glycosyltransferase subfamily 4-like N-terminal domain-containing protein</fullName>
    </recommendedName>
</protein>
<dbReference type="PANTHER" id="PTHR12526">
    <property type="entry name" value="GLYCOSYLTRANSFERASE"/>
    <property type="match status" value="1"/>
</dbReference>
<name>A9IHC1_BORPD</name>
<dbReference type="STRING" id="94624.Bpet4833"/>
<dbReference type="eggNOG" id="COG0438">
    <property type="taxonomic scope" value="Bacteria"/>
</dbReference>
<proteinExistence type="predicted"/>
<dbReference type="EMBL" id="AM902716">
    <property type="protein sequence ID" value="CAP45185.1"/>
    <property type="molecule type" value="Genomic_DNA"/>
</dbReference>
<dbReference type="GO" id="GO:0016757">
    <property type="term" value="F:glycosyltransferase activity"/>
    <property type="evidence" value="ECO:0007669"/>
    <property type="project" value="UniProtKB-ARBA"/>
</dbReference>
<dbReference type="SUPFAM" id="SSF53756">
    <property type="entry name" value="UDP-Glycosyltransferase/glycogen phosphorylase"/>
    <property type="match status" value="1"/>
</dbReference>
<feature type="domain" description="Glycosyltransferase subfamily 4-like N-terminal" evidence="1">
    <location>
        <begin position="25"/>
        <end position="220"/>
    </location>
</feature>
<dbReference type="AlphaFoldDB" id="A9IHC1"/>
<evidence type="ECO:0000259" key="1">
    <source>
        <dbReference type="Pfam" id="PF13439"/>
    </source>
</evidence>
<evidence type="ECO:0000313" key="2">
    <source>
        <dbReference type="EMBL" id="CAP45185.1"/>
    </source>
</evidence>
<dbReference type="KEGG" id="bpt:Bpet4833"/>
<dbReference type="Pfam" id="PF13439">
    <property type="entry name" value="Glyco_transf_4"/>
    <property type="match status" value="1"/>
</dbReference>
<dbReference type="Gene3D" id="3.40.50.2000">
    <property type="entry name" value="Glycogen Phosphorylase B"/>
    <property type="match status" value="2"/>
</dbReference>
<dbReference type="Proteomes" id="UP000001225">
    <property type="component" value="Chromosome"/>
</dbReference>
<organism evidence="2 3">
    <name type="scientific">Bordetella petrii (strain ATCC BAA-461 / DSM 12804 / CCUG 43448 / CIP 107267 / Se-1111R)</name>
    <dbReference type="NCBI Taxonomy" id="340100"/>
    <lineage>
        <taxon>Bacteria</taxon>
        <taxon>Pseudomonadati</taxon>
        <taxon>Pseudomonadota</taxon>
        <taxon>Betaproteobacteria</taxon>
        <taxon>Burkholderiales</taxon>
        <taxon>Alcaligenaceae</taxon>
        <taxon>Bordetella</taxon>
    </lineage>
</organism>
<sequence>MNKVLLVAYKFPPFGGVGGFRWSKLAKHLARQGNLVYVIAYDWPEGAANSLVDDVQHENIKINRVASFYPHRLKSMRLPGRILRVLRKYYFRFVDKVIFFDDEAQYWGWHLLPAVNALIEKEKINVIVATGHPFQANYWASVVKTRNPGLRLVQDLRDPWLLPARYGGRGWRYAVIQRRMQQALSVADTIVTVTEGLRDVYQRACPTGDVRVVYNGFDPDICKLGRPERPVRREIVLSHIGNISNNRDLVCDLLFSAIQKLIETRSIKLRFAGSVPASIHKKYRRLFDAGVIDYLGVLSQKEALDVVADSDFALQFNADISPVPLSTKIYEYAALKIPVISLNYGGEIDHLIKRHSLGYSINVKEEDVLSRLSRIFSSPVNFAFDVKEFSYDLLASQYASILWPGTRTDESSHGDGPQ</sequence>
<keyword evidence="3" id="KW-1185">Reference proteome</keyword>
<dbReference type="InterPro" id="IPR028098">
    <property type="entry name" value="Glyco_trans_4-like_N"/>
</dbReference>
<reference evidence="2 3" key="1">
    <citation type="journal article" date="2008" name="BMC Genomics">
        <title>The missing link: Bordetella petrii is endowed with both the metabolic versatility of environmental bacteria and virulence traits of pathogenic Bordetellae.</title>
        <authorList>
            <person name="Gross R."/>
            <person name="Guzman C.A."/>
            <person name="Sebaihia M."/>
            <person name="Martins Dos Santos V.A."/>
            <person name="Pieper D.H."/>
            <person name="Koebnik R."/>
            <person name="Lechner M."/>
            <person name="Bartels D."/>
            <person name="Buhrmester J."/>
            <person name="Choudhuri J.V."/>
            <person name="Ebensen T."/>
            <person name="Gaigalat L."/>
            <person name="Herrmann S."/>
            <person name="Khachane A.N."/>
            <person name="Larisch C."/>
            <person name="Link S."/>
            <person name="Linke B."/>
            <person name="Meyer F."/>
            <person name="Mormann S."/>
            <person name="Nakunst D."/>
            <person name="Rueckert C."/>
            <person name="Schneiker-Bekel S."/>
            <person name="Schulze K."/>
            <person name="Vorhoelter F.J."/>
            <person name="Yevsa T."/>
            <person name="Engle J.T."/>
            <person name="Goldman W.E."/>
            <person name="Puehler A."/>
            <person name="Goebel U.B."/>
            <person name="Goesmann A."/>
            <person name="Bloecker H."/>
            <person name="Kaiser O."/>
            <person name="Martinez-Arias R."/>
        </authorList>
    </citation>
    <scope>NUCLEOTIDE SEQUENCE [LARGE SCALE GENOMIC DNA]</scope>
    <source>
        <strain evidence="3">ATCC BAA-461 / DSM 12804 / CCUG 43448 / CIP 107267 / Se-1111R</strain>
    </source>
</reference>
<gene>
    <name evidence="2" type="ordered locus">Bpet4833</name>
</gene>